<dbReference type="Proteomes" id="UP001281147">
    <property type="component" value="Unassembled WGS sequence"/>
</dbReference>
<accession>A0ACC3MJG5</accession>
<protein>
    <submittedName>
        <fullName evidence="1">Uncharacterized protein</fullName>
    </submittedName>
</protein>
<evidence type="ECO:0000313" key="1">
    <source>
        <dbReference type="EMBL" id="KAK3696033.1"/>
    </source>
</evidence>
<gene>
    <name evidence="1" type="ORF">LTR37_018175</name>
</gene>
<proteinExistence type="predicted"/>
<evidence type="ECO:0000313" key="2">
    <source>
        <dbReference type="Proteomes" id="UP001281147"/>
    </source>
</evidence>
<dbReference type="EMBL" id="JAUTXU010000248">
    <property type="protein sequence ID" value="KAK3696033.1"/>
    <property type="molecule type" value="Genomic_DNA"/>
</dbReference>
<name>A0ACC3MJG5_9PEZI</name>
<sequence>MPPPPSSQNNKSIKDFFKPFTIPKKRIPVNDVVEEEIVVASPRPQSSGSSLSSRPVSVSPVKRLSGKTRSGRSSNASTPTNRSPTKTPTKRFKNVQLDGAADDDTLIHISPSSAKRREMEAVEIPSPRPAPPAPPQSAREAPTRDATTSFSSVSTLSSVPMSSQSSSKRIMKNGMQAVTNSDSGSASSDSDELADVSTFIPRKRLKMTPPGKDAEHAIEIPSTVKPAARQSARLSDQTLRGSRSGTSTPRLPPSPPRTAYKYSLANMIKQQQKQEKEEARIREADAAFEEVQRRREEEMKREEEAGAGLKAAVADDSDEGERMMLAMARTEALQDEEKFYYFRNSKDRAEAEDFPELLDSPWSLLSRNEQTRTQAFLTGFVSLLAEKLEVPRDLQLWLIAQLAIETRHDLCEAYAQTLHCMRVRTGRSSITLQELSNILTNLSYHKARSSSERPQLNRNNAKLRGPPPGLRHLVQALEDLCATTTSSAPAVAHVIFQLMLAGIDEHIVRDVDLQSCVHNGIDNILNDRQDDEFLEQLYEWTLHFLFKSELSLQLRCRAVASLPACSERGHRLRRLLALRIIANLDAKHEYRSDATSPNWAEVIVSHLKTAPEFTTSGFTNYALLDSLVSVFNIAIDAGFSTNSSSHPKSPKPLAASKSSKPVTSDAETTFNAQIDALTSQLRQISSRIRDAGTSHLRRAEAKSSIERLVVRLEYSVRTKPKPKKGIFGGMVLAEQRSFLSGFLKKQDDAVSVVPVDMLSEREISSGEDTDGSGVGAAVAGAEDENINA</sequence>
<comment type="caution">
    <text evidence="1">The sequence shown here is derived from an EMBL/GenBank/DDBJ whole genome shotgun (WGS) entry which is preliminary data.</text>
</comment>
<reference evidence="1" key="1">
    <citation type="submission" date="2023-07" db="EMBL/GenBank/DDBJ databases">
        <title>Black Yeasts Isolated from many extreme environments.</title>
        <authorList>
            <person name="Coleine C."/>
            <person name="Stajich J.E."/>
            <person name="Selbmann L."/>
        </authorList>
    </citation>
    <scope>NUCLEOTIDE SEQUENCE</scope>
    <source>
        <strain evidence="1">CCFEE 5714</strain>
    </source>
</reference>
<organism evidence="1 2">
    <name type="scientific">Vermiconidia calcicola</name>
    <dbReference type="NCBI Taxonomy" id="1690605"/>
    <lineage>
        <taxon>Eukaryota</taxon>
        <taxon>Fungi</taxon>
        <taxon>Dikarya</taxon>
        <taxon>Ascomycota</taxon>
        <taxon>Pezizomycotina</taxon>
        <taxon>Dothideomycetes</taxon>
        <taxon>Dothideomycetidae</taxon>
        <taxon>Mycosphaerellales</taxon>
        <taxon>Extremaceae</taxon>
        <taxon>Vermiconidia</taxon>
    </lineage>
</organism>
<keyword evidence="2" id="KW-1185">Reference proteome</keyword>